<gene>
    <name evidence="1" type="ORF">Cha6605_1429</name>
</gene>
<dbReference type="Proteomes" id="UP000010366">
    <property type="component" value="Chromosome"/>
</dbReference>
<proteinExistence type="predicted"/>
<dbReference type="AlphaFoldDB" id="K9UCP8"/>
<accession>K9UCP8</accession>
<protein>
    <submittedName>
        <fullName evidence="1">Uncharacterized protein</fullName>
    </submittedName>
</protein>
<evidence type="ECO:0000313" key="1">
    <source>
        <dbReference type="EMBL" id="AFY92605.1"/>
    </source>
</evidence>
<keyword evidence="2" id="KW-1185">Reference proteome</keyword>
<reference evidence="1 2" key="1">
    <citation type="submission" date="2012-05" db="EMBL/GenBank/DDBJ databases">
        <title>Finished chromosome of genome of Chamaesiphon sp. PCC 6605.</title>
        <authorList>
            <consortium name="US DOE Joint Genome Institute"/>
            <person name="Gugger M."/>
            <person name="Coursin T."/>
            <person name="Rippka R."/>
            <person name="Tandeau De Marsac N."/>
            <person name="Huntemann M."/>
            <person name="Wei C.-L."/>
            <person name="Han J."/>
            <person name="Detter J.C."/>
            <person name="Han C."/>
            <person name="Tapia R."/>
            <person name="Chen A."/>
            <person name="Kyrpides N."/>
            <person name="Mavromatis K."/>
            <person name="Markowitz V."/>
            <person name="Szeto E."/>
            <person name="Ivanova N."/>
            <person name="Pagani I."/>
            <person name="Pati A."/>
            <person name="Goodwin L."/>
            <person name="Nordberg H.P."/>
            <person name="Cantor M.N."/>
            <person name="Hua S.X."/>
            <person name="Woyke T."/>
            <person name="Kerfeld C.A."/>
        </authorList>
    </citation>
    <scope>NUCLEOTIDE SEQUENCE [LARGE SCALE GENOMIC DNA]</scope>
    <source>
        <strain evidence="2">ATCC 27169 / PCC 6605</strain>
    </source>
</reference>
<sequence length="54" mass="6511">MYFHNDAERTANAEVARLMLSDSHMISLVQPLLWRIEHIKDLKWVLWVPARDRH</sequence>
<evidence type="ECO:0000313" key="2">
    <source>
        <dbReference type="Proteomes" id="UP000010366"/>
    </source>
</evidence>
<name>K9UCP8_CHAP6</name>
<organism evidence="1 2">
    <name type="scientific">Chamaesiphon minutus (strain ATCC 27169 / PCC 6605)</name>
    <dbReference type="NCBI Taxonomy" id="1173020"/>
    <lineage>
        <taxon>Bacteria</taxon>
        <taxon>Bacillati</taxon>
        <taxon>Cyanobacteriota</taxon>
        <taxon>Cyanophyceae</taxon>
        <taxon>Gomontiellales</taxon>
        <taxon>Chamaesiphonaceae</taxon>
        <taxon>Chamaesiphon</taxon>
    </lineage>
</organism>
<dbReference type="EMBL" id="CP003600">
    <property type="protein sequence ID" value="AFY92605.1"/>
    <property type="molecule type" value="Genomic_DNA"/>
</dbReference>
<dbReference type="HOGENOM" id="CLU_3041696_0_0_3"/>
<dbReference type="KEGG" id="cmp:Cha6605_1429"/>